<dbReference type="OrthoDB" id="9770415at2"/>
<dbReference type="Gene3D" id="3.40.50.300">
    <property type="entry name" value="P-loop containing nucleotide triphosphate hydrolases"/>
    <property type="match status" value="1"/>
</dbReference>
<feature type="transmembrane region" description="Helical" evidence="9">
    <location>
        <begin position="278"/>
        <end position="296"/>
    </location>
</feature>
<proteinExistence type="predicted"/>
<dbReference type="Pfam" id="PF00664">
    <property type="entry name" value="ABC_membrane"/>
    <property type="match status" value="1"/>
</dbReference>
<dbReference type="GO" id="GO:0005524">
    <property type="term" value="F:ATP binding"/>
    <property type="evidence" value="ECO:0007669"/>
    <property type="project" value="UniProtKB-KW"/>
</dbReference>
<dbReference type="PROSITE" id="PS50893">
    <property type="entry name" value="ABC_TRANSPORTER_2"/>
    <property type="match status" value="1"/>
</dbReference>
<keyword evidence="13" id="KW-1185">Reference proteome</keyword>
<evidence type="ECO:0000313" key="12">
    <source>
        <dbReference type="EMBL" id="QDR83435.1"/>
    </source>
</evidence>
<keyword evidence="5" id="KW-0547">Nucleotide-binding</keyword>
<evidence type="ECO:0000256" key="4">
    <source>
        <dbReference type="ARBA" id="ARBA00022692"/>
    </source>
</evidence>
<dbReference type="Proteomes" id="UP000320776">
    <property type="component" value="Plasmid pSPTER"/>
</dbReference>
<dbReference type="Gene3D" id="1.20.1560.10">
    <property type="entry name" value="ABC transporter type 1, transmembrane domain"/>
    <property type="match status" value="1"/>
</dbReference>
<dbReference type="InterPro" id="IPR039421">
    <property type="entry name" value="Type_1_exporter"/>
</dbReference>
<dbReference type="Pfam" id="PF00005">
    <property type="entry name" value="ABC_tran"/>
    <property type="match status" value="1"/>
</dbReference>
<keyword evidence="7 9" id="KW-1133">Transmembrane helix</keyword>
<sequence>MVKLLKFLRGATVYAVLAPLMMILEVSMDLMQPKLMADIIDIGIMNQDADYVFSTGVKMILAALLGLIGGAGCSIFTAIAAMNMGEKLRQALFDKIQTLAFLEIDKFKTSSLITRLTNDVSQVQNMVGLVLRSAFRAPLLCLGGMIMVISLSPKLSIVFLVAVPVILIAAVIILKKSFPLFTAVQAKIDRINTVMREGILGIQVIKAFTIEARQAARFEEANEHLMQEGIKAQNMNMILWPVVMLVMNISIIAVLWFGGNMVNQSTLPIGKIVAFVNYLVQIMNALIMVVMLVLNFSRAKASADRINDVLEAAPSIQDQACSLGMNGFDIEFKNVFFKYNEHSEYVLNDISLKIKAGEKIGIIGATGSGKSSLVHLIPRLYDATAGQVLIGGLDVKKIKIKELRENIGVILQDSILFSGTIEENLTFGSYPADGKAVEAAARAAQAHDFIIEKENAYQSLVEQRGKNFSGGQKQRISIARTLLRNPRILIMDDAASALDMATEAKLQTTLKQRMAKSTVLMIAQRISGVMDADKIIVLENGKIAAMGTHQELLAKSEIYRSIAVSQLGEEMLANG</sequence>
<dbReference type="GO" id="GO:0005886">
    <property type="term" value="C:plasma membrane"/>
    <property type="evidence" value="ECO:0007669"/>
    <property type="project" value="UniProtKB-SubCell"/>
</dbReference>
<dbReference type="InterPro" id="IPR017871">
    <property type="entry name" value="ABC_transporter-like_CS"/>
</dbReference>
<feature type="transmembrane region" description="Helical" evidence="9">
    <location>
        <begin position="157"/>
        <end position="174"/>
    </location>
</feature>
<feature type="transmembrane region" description="Helical" evidence="9">
    <location>
        <begin position="238"/>
        <end position="258"/>
    </location>
</feature>
<evidence type="ECO:0000256" key="7">
    <source>
        <dbReference type="ARBA" id="ARBA00022989"/>
    </source>
</evidence>
<keyword evidence="8 9" id="KW-0472">Membrane</keyword>
<evidence type="ECO:0000259" key="10">
    <source>
        <dbReference type="PROSITE" id="PS50893"/>
    </source>
</evidence>
<dbReference type="InterPro" id="IPR003439">
    <property type="entry name" value="ABC_transporter-like_ATP-bd"/>
</dbReference>
<feature type="domain" description="ABC transmembrane type-1" evidence="11">
    <location>
        <begin position="16"/>
        <end position="298"/>
    </location>
</feature>
<keyword evidence="4 9" id="KW-0812">Transmembrane</keyword>
<evidence type="ECO:0000313" key="13">
    <source>
        <dbReference type="Proteomes" id="UP000320776"/>
    </source>
</evidence>
<dbReference type="CDD" id="cd18548">
    <property type="entry name" value="ABC_6TM_Tm287_like"/>
    <property type="match status" value="1"/>
</dbReference>
<evidence type="ECO:0000256" key="8">
    <source>
        <dbReference type="ARBA" id="ARBA00023136"/>
    </source>
</evidence>
<dbReference type="SUPFAM" id="SSF52540">
    <property type="entry name" value="P-loop containing nucleoside triphosphate hydrolases"/>
    <property type="match status" value="1"/>
</dbReference>
<dbReference type="KEGG" id="sted:SPTER_49260"/>
<dbReference type="PROSITE" id="PS00211">
    <property type="entry name" value="ABC_TRANSPORTER_1"/>
    <property type="match status" value="1"/>
</dbReference>
<dbReference type="AlphaFoldDB" id="A0A517E1F6"/>
<organism evidence="12 13">
    <name type="scientific">Sporomusa termitida</name>
    <dbReference type="NCBI Taxonomy" id="2377"/>
    <lineage>
        <taxon>Bacteria</taxon>
        <taxon>Bacillati</taxon>
        <taxon>Bacillota</taxon>
        <taxon>Negativicutes</taxon>
        <taxon>Selenomonadales</taxon>
        <taxon>Sporomusaceae</taxon>
        <taxon>Sporomusa</taxon>
    </lineage>
</organism>
<keyword evidence="2" id="KW-0813">Transport</keyword>
<feature type="transmembrane region" description="Helical" evidence="9">
    <location>
        <begin position="7"/>
        <end position="24"/>
    </location>
</feature>
<evidence type="ECO:0000256" key="5">
    <source>
        <dbReference type="ARBA" id="ARBA00022741"/>
    </source>
</evidence>
<dbReference type="InterPro" id="IPR036640">
    <property type="entry name" value="ABC1_TM_sf"/>
</dbReference>
<keyword evidence="12" id="KW-0614">Plasmid</keyword>
<keyword evidence="6 12" id="KW-0067">ATP-binding</keyword>
<dbReference type="SUPFAM" id="SSF90123">
    <property type="entry name" value="ABC transporter transmembrane region"/>
    <property type="match status" value="1"/>
</dbReference>
<gene>
    <name evidence="12" type="ORF">SPTER_49260</name>
</gene>
<dbReference type="InterPro" id="IPR027417">
    <property type="entry name" value="P-loop_NTPase"/>
</dbReference>
<keyword evidence="3" id="KW-1003">Cell membrane</keyword>
<feature type="domain" description="ABC transporter" evidence="10">
    <location>
        <begin position="330"/>
        <end position="565"/>
    </location>
</feature>
<dbReference type="InterPro" id="IPR003593">
    <property type="entry name" value="AAA+_ATPase"/>
</dbReference>
<dbReference type="PANTHER" id="PTHR43394">
    <property type="entry name" value="ATP-DEPENDENT PERMEASE MDL1, MITOCHONDRIAL"/>
    <property type="match status" value="1"/>
</dbReference>
<dbReference type="GO" id="GO:0015421">
    <property type="term" value="F:ABC-type oligopeptide transporter activity"/>
    <property type="evidence" value="ECO:0007669"/>
    <property type="project" value="TreeGrafter"/>
</dbReference>
<protein>
    <submittedName>
        <fullName evidence="12">Putative ABC transporter ATP-binding protein</fullName>
    </submittedName>
</protein>
<reference evidence="12 13" key="1">
    <citation type="submission" date="2019-02" db="EMBL/GenBank/DDBJ databases">
        <title>Closed genome of Sporomusa termitida DSM 4440.</title>
        <authorList>
            <person name="Poehlein A."/>
            <person name="Daniel R."/>
        </authorList>
    </citation>
    <scope>NUCLEOTIDE SEQUENCE [LARGE SCALE GENOMIC DNA]</scope>
    <source>
        <strain evidence="12 13">DSM 4440</strain>
        <plasmid evidence="13">pspter</plasmid>
    </source>
</reference>
<evidence type="ECO:0000256" key="9">
    <source>
        <dbReference type="SAM" id="Phobius"/>
    </source>
</evidence>
<comment type="subcellular location">
    <subcellularLocation>
        <location evidence="1">Cell membrane</location>
        <topology evidence="1">Multi-pass membrane protein</topology>
    </subcellularLocation>
</comment>
<dbReference type="FunFam" id="3.40.50.300:FF:000221">
    <property type="entry name" value="Multidrug ABC transporter ATP-binding protein"/>
    <property type="match status" value="1"/>
</dbReference>
<evidence type="ECO:0000256" key="2">
    <source>
        <dbReference type="ARBA" id="ARBA00022448"/>
    </source>
</evidence>
<dbReference type="EMBL" id="CP036260">
    <property type="protein sequence ID" value="QDR83435.1"/>
    <property type="molecule type" value="Genomic_DNA"/>
</dbReference>
<dbReference type="InterPro" id="IPR011527">
    <property type="entry name" value="ABC1_TM_dom"/>
</dbReference>
<evidence type="ECO:0000259" key="11">
    <source>
        <dbReference type="PROSITE" id="PS50929"/>
    </source>
</evidence>
<feature type="transmembrane region" description="Helical" evidence="9">
    <location>
        <begin position="59"/>
        <end position="82"/>
    </location>
</feature>
<evidence type="ECO:0000256" key="6">
    <source>
        <dbReference type="ARBA" id="ARBA00022840"/>
    </source>
</evidence>
<dbReference type="PROSITE" id="PS50929">
    <property type="entry name" value="ABC_TM1F"/>
    <property type="match status" value="1"/>
</dbReference>
<dbReference type="SMART" id="SM00382">
    <property type="entry name" value="AAA"/>
    <property type="match status" value="1"/>
</dbReference>
<dbReference type="GO" id="GO:0016887">
    <property type="term" value="F:ATP hydrolysis activity"/>
    <property type="evidence" value="ECO:0007669"/>
    <property type="project" value="InterPro"/>
</dbReference>
<feature type="transmembrane region" description="Helical" evidence="9">
    <location>
        <begin position="134"/>
        <end position="151"/>
    </location>
</feature>
<geneLocation type="plasmid" evidence="13">
    <name>pspter</name>
</geneLocation>
<evidence type="ECO:0000256" key="3">
    <source>
        <dbReference type="ARBA" id="ARBA00022475"/>
    </source>
</evidence>
<evidence type="ECO:0000256" key="1">
    <source>
        <dbReference type="ARBA" id="ARBA00004651"/>
    </source>
</evidence>
<dbReference type="RefSeq" id="WP_144353118.1">
    <property type="nucleotide sequence ID" value="NZ_CP036260.1"/>
</dbReference>
<name>A0A517E1F6_9FIRM</name>
<accession>A0A517E1F6</accession>
<dbReference type="PANTHER" id="PTHR43394:SF1">
    <property type="entry name" value="ATP-BINDING CASSETTE SUB-FAMILY B MEMBER 10, MITOCHONDRIAL"/>
    <property type="match status" value="1"/>
</dbReference>